<evidence type="ECO:0000256" key="12">
    <source>
        <dbReference type="NCBIfam" id="TIGR00437"/>
    </source>
</evidence>
<keyword evidence="4 13" id="KW-0410">Iron transport</keyword>
<dbReference type="InterPro" id="IPR011642">
    <property type="entry name" value="Gate_dom"/>
</dbReference>
<comment type="subcellular location">
    <subcellularLocation>
        <location evidence="13">Cell inner membrane</location>
        <topology evidence="13">Multi-pass membrane protein</topology>
    </subcellularLocation>
    <subcellularLocation>
        <location evidence="1">Cell membrane</location>
        <topology evidence="1">Multi-pass membrane protein</topology>
    </subcellularLocation>
</comment>
<feature type="transmembrane region" description="Helical" evidence="13">
    <location>
        <begin position="679"/>
        <end position="700"/>
    </location>
</feature>
<evidence type="ECO:0000313" key="15">
    <source>
        <dbReference type="EMBL" id="GAB0056985.1"/>
    </source>
</evidence>
<sequence>MKNNLVVGIIGNPNCGKSTLFNRLTGGRQTIGNWPGVTVERKEGLLQVGDQEITLVDLPGIYSLAAIAPDERVARDFMLSRGHDLIINIVDGSNLERNLYLTMQLMEMRVPMMVVLNMMDVAEQRCCVPDTKALAERLGCPVVGVVAKRDEGLETLRAVMVRAAQMGRESLPGMPELTEPLASAVETLRPAVLPIAHAAGLDSRWLALKLIEGDGGAPEGVDEAGIVAQVASIRQELESKTGDEPDISFAHARYHAIEKIADAVIDRHGMASHALTDRLDTVLLNRFLGLPIFLVVLYLMFMFTINLGGAFIDFFDILFGAVFVEGTRVLLQGVSSPEWLITLLADGLGGSIQTLATFIPPIGFMFLFLSWLEDSGYLARAAFILDRLLRFIGLPGKAFIPMMVGFGCNVPAILGTRTLENPRDRLMTILMNPFMSCGARMPVYALFVAAFFPQGGQNVVFFLYLTGILLAILTGLILKNTLLRGEPTPFVMELPLYHLPSLASVLHHASGRLRGFVTRASRVLIPVIVVLSMLNAMGTDGGFDSANQEKSVLSQIGRQITPIFKPMGIQEDNWPATVGLFIGVFAKEAVIGSLDALYSQMDGQEKAKKEEAPFDLMGKVQEAFASIGEKFGELAQTLTDPLKVQLESFESAEDAAKASKVTTGTLGAMTRLFDGTAGAVAYLLFVLLYFPCVAATAAIQQEVGSRWTVFAALWTTSVAWSVATGFYQAATFAHHPGSSFVWLAGLGIFWMVVVMLMRLVSMRSILAVPVRPRAIPIASGAGCGSGCAGCESGH</sequence>
<dbReference type="Pfam" id="PF02421">
    <property type="entry name" value="FeoB_N"/>
    <property type="match status" value="1"/>
</dbReference>
<evidence type="ECO:0000256" key="4">
    <source>
        <dbReference type="ARBA" id="ARBA00022496"/>
    </source>
</evidence>
<dbReference type="SUPFAM" id="SSF52540">
    <property type="entry name" value="P-loop containing nucleoside triphosphate hydrolases"/>
    <property type="match status" value="1"/>
</dbReference>
<name>A0ABQ0C7W7_9PROT</name>
<keyword evidence="10 13" id="KW-0342">GTP-binding</keyword>
<keyword evidence="6" id="KW-0547">Nucleotide-binding</keyword>
<dbReference type="Pfam" id="PF07664">
    <property type="entry name" value="FeoB_C"/>
    <property type="match status" value="1"/>
</dbReference>
<evidence type="ECO:0000256" key="6">
    <source>
        <dbReference type="ARBA" id="ARBA00022741"/>
    </source>
</evidence>
<dbReference type="RefSeq" id="WP_420904697.1">
    <property type="nucleotide sequence ID" value="NZ_BAAFGK010000004.1"/>
</dbReference>
<evidence type="ECO:0000256" key="1">
    <source>
        <dbReference type="ARBA" id="ARBA00004651"/>
    </source>
</evidence>
<evidence type="ECO:0000256" key="7">
    <source>
        <dbReference type="ARBA" id="ARBA00022989"/>
    </source>
</evidence>
<feature type="transmembrane region" description="Helical" evidence="13">
    <location>
        <begin position="458"/>
        <end position="478"/>
    </location>
</feature>
<keyword evidence="9" id="KW-0406">Ion transport</keyword>
<dbReference type="PANTHER" id="PTHR43185">
    <property type="entry name" value="FERROUS IRON TRANSPORT PROTEIN B"/>
    <property type="match status" value="1"/>
</dbReference>
<evidence type="ECO:0000256" key="5">
    <source>
        <dbReference type="ARBA" id="ARBA00022692"/>
    </source>
</evidence>
<dbReference type="Gene3D" id="1.10.287.1770">
    <property type="match status" value="1"/>
</dbReference>
<dbReference type="Pfam" id="PF07670">
    <property type="entry name" value="Gate"/>
    <property type="match status" value="2"/>
</dbReference>
<dbReference type="InterPro" id="IPR005225">
    <property type="entry name" value="Small_GTP-bd"/>
</dbReference>
<keyword evidence="11 13" id="KW-0472">Membrane</keyword>
<feature type="transmembrane region" description="Helical" evidence="13">
    <location>
        <begin position="739"/>
        <end position="761"/>
    </location>
</feature>
<evidence type="ECO:0000259" key="14">
    <source>
        <dbReference type="PROSITE" id="PS51711"/>
    </source>
</evidence>
<dbReference type="InterPro" id="IPR027417">
    <property type="entry name" value="P-loop_NTPase"/>
</dbReference>
<evidence type="ECO:0000256" key="10">
    <source>
        <dbReference type="ARBA" id="ARBA00023134"/>
    </source>
</evidence>
<evidence type="ECO:0000256" key="9">
    <source>
        <dbReference type="ARBA" id="ARBA00023065"/>
    </source>
</evidence>
<dbReference type="NCBIfam" id="TIGR00437">
    <property type="entry name" value="feoB"/>
    <property type="match status" value="1"/>
</dbReference>
<dbReference type="PROSITE" id="PS51711">
    <property type="entry name" value="G_FEOB"/>
    <property type="match status" value="1"/>
</dbReference>
<feature type="transmembrane region" description="Helical" evidence="13">
    <location>
        <begin position="287"/>
        <end position="305"/>
    </location>
</feature>
<dbReference type="PANTHER" id="PTHR43185:SF1">
    <property type="entry name" value="FE(2+) TRANSPORTER FEOB"/>
    <property type="match status" value="1"/>
</dbReference>
<feature type="transmembrane region" description="Helical" evidence="13">
    <location>
        <begin position="426"/>
        <end position="452"/>
    </location>
</feature>
<feature type="transmembrane region" description="Helical" evidence="13">
    <location>
        <begin position="352"/>
        <end position="372"/>
    </location>
</feature>
<evidence type="ECO:0000256" key="3">
    <source>
        <dbReference type="ARBA" id="ARBA00022475"/>
    </source>
</evidence>
<dbReference type="Proteomes" id="UP001628193">
    <property type="component" value="Unassembled WGS sequence"/>
</dbReference>
<dbReference type="PRINTS" id="PR00326">
    <property type="entry name" value="GTP1OBG"/>
</dbReference>
<keyword evidence="2 13" id="KW-0813">Transport</keyword>
<keyword evidence="3" id="KW-1003">Cell membrane</keyword>
<dbReference type="NCBIfam" id="TIGR00231">
    <property type="entry name" value="small_GTP"/>
    <property type="match status" value="1"/>
</dbReference>
<evidence type="ECO:0000256" key="8">
    <source>
        <dbReference type="ARBA" id="ARBA00023004"/>
    </source>
</evidence>
<feature type="domain" description="FeoB-type G" evidence="14">
    <location>
        <begin position="4"/>
        <end position="166"/>
    </location>
</feature>
<feature type="transmembrane region" description="Helical" evidence="13">
    <location>
        <begin position="707"/>
        <end position="727"/>
    </location>
</feature>
<evidence type="ECO:0000313" key="16">
    <source>
        <dbReference type="Proteomes" id="UP001628193"/>
    </source>
</evidence>
<organism evidence="15 16">
    <name type="scientific">Candidatus Magnetaquiglobus chichijimensis</name>
    <dbReference type="NCBI Taxonomy" id="3141448"/>
    <lineage>
        <taxon>Bacteria</taxon>
        <taxon>Pseudomonadati</taxon>
        <taxon>Pseudomonadota</taxon>
        <taxon>Magnetococcia</taxon>
        <taxon>Magnetococcales</taxon>
        <taxon>Candidatus Magnetaquicoccaceae</taxon>
        <taxon>Candidatus Magnetaquiglobus</taxon>
    </lineage>
</organism>
<feature type="transmembrane region" description="Helical" evidence="13">
    <location>
        <begin position="392"/>
        <end position="414"/>
    </location>
</feature>
<gene>
    <name evidence="15" type="primary">feoB_1</name>
    <name evidence="15" type="ORF">SIID45300_01303</name>
</gene>
<dbReference type="Pfam" id="PF17910">
    <property type="entry name" value="FeoB_Cyto"/>
    <property type="match status" value="1"/>
</dbReference>
<keyword evidence="5 13" id="KW-0812">Transmembrane</keyword>
<protein>
    <recommendedName>
        <fullName evidence="12 13">Ferrous iron transport protein B</fullName>
    </recommendedName>
</protein>
<evidence type="ECO:0000256" key="13">
    <source>
        <dbReference type="RuleBase" id="RU362098"/>
    </source>
</evidence>
<comment type="caution">
    <text evidence="15">The sequence shown here is derived from an EMBL/GenBank/DDBJ whole genome shotgun (WGS) entry which is preliminary data.</text>
</comment>
<dbReference type="InterPro" id="IPR030389">
    <property type="entry name" value="G_FEOB_dom"/>
</dbReference>
<evidence type="ECO:0000256" key="11">
    <source>
        <dbReference type="ARBA" id="ARBA00023136"/>
    </source>
</evidence>
<comment type="similarity">
    <text evidence="13">Belongs to the TRAFAC class TrmE-Era-EngA-EngB-Septin-like GTPase superfamily. FeoB GTPase (TC 9.A.8) family.</text>
</comment>
<dbReference type="InterPro" id="IPR006073">
    <property type="entry name" value="GTP-bd"/>
</dbReference>
<dbReference type="CDD" id="cd01879">
    <property type="entry name" value="FeoB"/>
    <property type="match status" value="1"/>
</dbReference>
<dbReference type="NCBIfam" id="NF007105">
    <property type="entry name" value="PRK09554.1"/>
    <property type="match status" value="1"/>
</dbReference>
<proteinExistence type="inferred from homology"/>
<dbReference type="InterPro" id="IPR003373">
    <property type="entry name" value="Fe2_transport_prot-B"/>
</dbReference>
<dbReference type="Gene3D" id="3.40.50.300">
    <property type="entry name" value="P-loop containing nucleotide triphosphate hydrolases"/>
    <property type="match status" value="1"/>
</dbReference>
<keyword evidence="7 13" id="KW-1133">Transmembrane helix</keyword>
<evidence type="ECO:0000256" key="2">
    <source>
        <dbReference type="ARBA" id="ARBA00022448"/>
    </source>
</evidence>
<keyword evidence="8 13" id="KW-0408">Iron</keyword>
<dbReference type="InterPro" id="IPR050860">
    <property type="entry name" value="FeoB_GTPase"/>
</dbReference>
<dbReference type="InterPro" id="IPR041069">
    <property type="entry name" value="FeoB_Cyto"/>
</dbReference>
<reference evidence="15 16" key="1">
    <citation type="submission" date="2024-09" db="EMBL/GenBank/DDBJ databases">
        <title>Draft genome sequence of Candidatus Magnetaquicoccaceae bacterium FCR-1.</title>
        <authorList>
            <person name="Shimoshige H."/>
            <person name="Shimamura S."/>
            <person name="Taoka A."/>
            <person name="Kobayashi H."/>
            <person name="Maekawa T."/>
        </authorList>
    </citation>
    <scope>NUCLEOTIDE SEQUENCE [LARGE SCALE GENOMIC DNA]</scope>
    <source>
        <strain evidence="15 16">FCR-1</strain>
    </source>
</reference>
<keyword evidence="16" id="KW-1185">Reference proteome</keyword>
<dbReference type="InterPro" id="IPR011640">
    <property type="entry name" value="Fe2_transport_prot_B_C"/>
</dbReference>
<accession>A0ABQ0C7W7</accession>
<dbReference type="EMBL" id="BAAFGK010000004">
    <property type="protein sequence ID" value="GAB0056985.1"/>
    <property type="molecule type" value="Genomic_DNA"/>
</dbReference>
<comment type="function">
    <text evidence="13">Probable transporter of a GTP-driven Fe(2+) uptake system.</text>
</comment>